<evidence type="ECO:0000256" key="11">
    <source>
        <dbReference type="ARBA" id="ARBA00023136"/>
    </source>
</evidence>
<keyword evidence="4" id="KW-1003">Cell membrane</keyword>
<dbReference type="PANTHER" id="PTHR30333:SF1">
    <property type="entry name" value="CYTOCHROME C-TYPE PROTEIN NAPC"/>
    <property type="match status" value="1"/>
</dbReference>
<keyword evidence="8" id="KW-0249">Electron transport</keyword>
<name>A0A3B1CD68_9ZZZZ</name>
<evidence type="ECO:0000256" key="1">
    <source>
        <dbReference type="ARBA" id="ARBA00004236"/>
    </source>
</evidence>
<sequence>MVSSKMTKAIRVALIWVTSNPVSAMGAILAIGGLLLLALFTLVYMASSEIMNPYYGALGFLGLPVLILAGVAMVFLGRLIFRDNLGQEPFWAQQFNIKDEKKALTIFGVSIGACVVFFGLSGAQTAKFMDSTDFCGQTCHSVMEPEAVSHANSTHSTIKCVRCHVGEGVQGLLISKIRGAWQVFSVLTNHYERPIPAPVKTLPSSEDTCKTCHDTGKDSPENMKLYTSFKDDEKSSRVMSAIVMSPGSSRPGVARGIHAHVSKDLKIRYYTLDKKRHFITWVESKSPQGTRVWSMEGETPPKIRAIRKTSKGRPIYTIEGAGEMREMDCVDCHNRTGHNFPDPERLVDKMLAKGQIDPSLPYAKKVALKALMAAGEGPRVEAEEKIYSELSSAWPMNDSVTRMSALLADAAGKYLYPRMNIGWGAYENLNRHSRDQGCFRCHNQRMKDKNGENLSQDCDSCHEMVADKTPFEEWTKRLRPGLNETGNRSGEAKGAVSAGIYRKNSS</sequence>
<keyword evidence="11 13" id="KW-0472">Membrane</keyword>
<evidence type="ECO:0000256" key="8">
    <source>
        <dbReference type="ARBA" id="ARBA00022982"/>
    </source>
</evidence>
<comment type="subcellular location">
    <subcellularLocation>
        <location evidence="1">Cell membrane</location>
    </subcellularLocation>
</comment>
<evidence type="ECO:0000313" key="15">
    <source>
        <dbReference type="EMBL" id="VAX21994.1"/>
    </source>
</evidence>
<feature type="transmembrane region" description="Helical" evidence="13">
    <location>
        <begin position="12"/>
        <end position="45"/>
    </location>
</feature>
<evidence type="ECO:0000256" key="7">
    <source>
        <dbReference type="ARBA" id="ARBA00022723"/>
    </source>
</evidence>
<feature type="transmembrane region" description="Helical" evidence="13">
    <location>
        <begin position="57"/>
        <end position="81"/>
    </location>
</feature>
<dbReference type="AlphaFoldDB" id="A0A3B1CD68"/>
<dbReference type="PANTHER" id="PTHR30333">
    <property type="entry name" value="CYTOCHROME C-TYPE PROTEIN"/>
    <property type="match status" value="1"/>
</dbReference>
<reference evidence="15" key="1">
    <citation type="submission" date="2018-06" db="EMBL/GenBank/DDBJ databases">
        <authorList>
            <person name="Zhirakovskaya E."/>
        </authorList>
    </citation>
    <scope>NUCLEOTIDE SEQUENCE</scope>
</reference>
<comment type="similarity">
    <text evidence="2">Belongs to the NapC/NirT/NrfH family.</text>
</comment>
<feature type="region of interest" description="Disordered" evidence="12">
    <location>
        <begin position="480"/>
        <end position="506"/>
    </location>
</feature>
<dbReference type="InterPro" id="IPR009056">
    <property type="entry name" value="Cyt_c-like_dom"/>
</dbReference>
<dbReference type="EMBL" id="UOGA01000214">
    <property type="protein sequence ID" value="VAX21994.1"/>
    <property type="molecule type" value="Genomic_DNA"/>
</dbReference>
<feature type="domain" description="Cytochrome c" evidence="14">
    <location>
        <begin position="307"/>
        <end position="419"/>
    </location>
</feature>
<evidence type="ECO:0000256" key="2">
    <source>
        <dbReference type="ARBA" id="ARBA00007395"/>
    </source>
</evidence>
<evidence type="ECO:0000259" key="14">
    <source>
        <dbReference type="PROSITE" id="PS51007"/>
    </source>
</evidence>
<dbReference type="InterPro" id="IPR051174">
    <property type="entry name" value="Cytochrome_c-type_ET"/>
</dbReference>
<dbReference type="GO" id="GO:0009061">
    <property type="term" value="P:anaerobic respiration"/>
    <property type="evidence" value="ECO:0007669"/>
    <property type="project" value="TreeGrafter"/>
</dbReference>
<evidence type="ECO:0000256" key="5">
    <source>
        <dbReference type="ARBA" id="ARBA00022617"/>
    </source>
</evidence>
<protein>
    <recommendedName>
        <fullName evidence="14">Cytochrome c domain-containing protein</fullName>
    </recommendedName>
</protein>
<keyword evidence="7" id="KW-0479">Metal-binding</keyword>
<dbReference type="PROSITE" id="PS51007">
    <property type="entry name" value="CYTC"/>
    <property type="match status" value="1"/>
</dbReference>
<dbReference type="InterPro" id="IPR036280">
    <property type="entry name" value="Multihaem_cyt_sf"/>
</dbReference>
<dbReference type="GO" id="GO:0005886">
    <property type="term" value="C:plasma membrane"/>
    <property type="evidence" value="ECO:0007669"/>
    <property type="project" value="UniProtKB-SubCell"/>
</dbReference>
<evidence type="ECO:0000256" key="4">
    <source>
        <dbReference type="ARBA" id="ARBA00022475"/>
    </source>
</evidence>
<dbReference type="SUPFAM" id="SSF48695">
    <property type="entry name" value="Multiheme cytochromes"/>
    <property type="match status" value="1"/>
</dbReference>
<keyword evidence="3" id="KW-0813">Transport</keyword>
<feature type="transmembrane region" description="Helical" evidence="13">
    <location>
        <begin position="102"/>
        <end position="123"/>
    </location>
</feature>
<dbReference type="InterPro" id="IPR038266">
    <property type="entry name" value="NapC/NirT_cytc_sf"/>
</dbReference>
<accession>A0A3B1CD68</accession>
<evidence type="ECO:0000256" key="6">
    <source>
        <dbReference type="ARBA" id="ARBA00022692"/>
    </source>
</evidence>
<evidence type="ECO:0000256" key="10">
    <source>
        <dbReference type="ARBA" id="ARBA00023004"/>
    </source>
</evidence>
<evidence type="ECO:0000256" key="12">
    <source>
        <dbReference type="SAM" id="MobiDB-lite"/>
    </source>
</evidence>
<keyword evidence="6 13" id="KW-0812">Transmembrane</keyword>
<dbReference type="GO" id="GO:0009055">
    <property type="term" value="F:electron transfer activity"/>
    <property type="evidence" value="ECO:0007669"/>
    <property type="project" value="InterPro"/>
</dbReference>
<dbReference type="Gene3D" id="1.10.3820.10">
    <property type="entry name" value="Di-heme elbow motif domain"/>
    <property type="match status" value="1"/>
</dbReference>
<dbReference type="GO" id="GO:0020037">
    <property type="term" value="F:heme binding"/>
    <property type="evidence" value="ECO:0007669"/>
    <property type="project" value="InterPro"/>
</dbReference>
<gene>
    <name evidence="15" type="ORF">MNBD_NITROSPINAE04-1454</name>
</gene>
<keyword evidence="10" id="KW-0408">Iron</keyword>
<evidence type="ECO:0000256" key="13">
    <source>
        <dbReference type="SAM" id="Phobius"/>
    </source>
</evidence>
<proteinExistence type="inferred from homology"/>
<keyword evidence="5" id="KW-0349">Heme</keyword>
<evidence type="ECO:0000256" key="3">
    <source>
        <dbReference type="ARBA" id="ARBA00022448"/>
    </source>
</evidence>
<keyword evidence="9 13" id="KW-1133">Transmembrane helix</keyword>
<evidence type="ECO:0000256" key="9">
    <source>
        <dbReference type="ARBA" id="ARBA00022989"/>
    </source>
</evidence>
<dbReference type="GO" id="GO:0046872">
    <property type="term" value="F:metal ion binding"/>
    <property type="evidence" value="ECO:0007669"/>
    <property type="project" value="UniProtKB-KW"/>
</dbReference>
<organism evidence="15">
    <name type="scientific">hydrothermal vent metagenome</name>
    <dbReference type="NCBI Taxonomy" id="652676"/>
    <lineage>
        <taxon>unclassified sequences</taxon>
        <taxon>metagenomes</taxon>
        <taxon>ecological metagenomes</taxon>
    </lineage>
</organism>